<dbReference type="InterPro" id="IPR004117">
    <property type="entry name" value="7tm6_olfct_rcpt"/>
</dbReference>
<evidence type="ECO:0000256" key="9">
    <source>
        <dbReference type="ARBA" id="ARBA00023224"/>
    </source>
</evidence>
<accession>A0A1I8QCV3</accession>
<reference evidence="11" key="1">
    <citation type="submission" date="2020-05" db="UniProtKB">
        <authorList>
            <consortium name="EnsemblMetazoa"/>
        </authorList>
    </citation>
    <scope>IDENTIFICATION</scope>
    <source>
        <strain evidence="11">USDA</strain>
    </source>
</reference>
<gene>
    <name evidence="11" type="primary">106093039</name>
</gene>
<dbReference type="GO" id="GO:0005549">
    <property type="term" value="F:odorant binding"/>
    <property type="evidence" value="ECO:0007669"/>
    <property type="project" value="InterPro"/>
</dbReference>
<keyword evidence="3" id="KW-0716">Sensory transduction</keyword>
<keyword evidence="2" id="KW-1003">Cell membrane</keyword>
<sequence length="132" mass="15216">MNATNRGYFDCIRPCISSTMFQQLFIAAFTLCLTAINMMTFERTFAEQVFSVVYLGVILIQIMPACMCVNYMMTETHFLTTAMYSCNWMDQNFEFRRILIIFMQRSQKSNVVNAGNIISVSLATFLAIQMCK</sequence>
<dbReference type="PANTHER" id="PTHR21137:SF35">
    <property type="entry name" value="ODORANT RECEPTOR 19A-RELATED"/>
    <property type="match status" value="1"/>
</dbReference>
<organism evidence="11 12">
    <name type="scientific">Stomoxys calcitrans</name>
    <name type="common">Stable fly</name>
    <name type="synonym">Conops calcitrans</name>
    <dbReference type="NCBI Taxonomy" id="35570"/>
    <lineage>
        <taxon>Eukaryota</taxon>
        <taxon>Metazoa</taxon>
        <taxon>Ecdysozoa</taxon>
        <taxon>Arthropoda</taxon>
        <taxon>Hexapoda</taxon>
        <taxon>Insecta</taxon>
        <taxon>Pterygota</taxon>
        <taxon>Neoptera</taxon>
        <taxon>Endopterygota</taxon>
        <taxon>Diptera</taxon>
        <taxon>Brachycera</taxon>
        <taxon>Muscomorpha</taxon>
        <taxon>Muscoidea</taxon>
        <taxon>Muscidae</taxon>
        <taxon>Stomoxys</taxon>
    </lineage>
</organism>
<keyword evidence="8" id="KW-0675">Receptor</keyword>
<comment type="subcellular location">
    <subcellularLocation>
        <location evidence="1">Cell membrane</location>
        <topology evidence="1">Multi-pass membrane protein</topology>
    </subcellularLocation>
</comment>
<keyword evidence="6 10" id="KW-1133">Transmembrane helix</keyword>
<dbReference type="EnsemblMetazoa" id="SCAU015960-RA">
    <property type="protein sequence ID" value="SCAU015960-PA"/>
    <property type="gene ID" value="SCAU015960"/>
</dbReference>
<dbReference type="OrthoDB" id="5846619at2759"/>
<dbReference type="PANTHER" id="PTHR21137">
    <property type="entry name" value="ODORANT RECEPTOR"/>
    <property type="match status" value="1"/>
</dbReference>
<evidence type="ECO:0000313" key="12">
    <source>
        <dbReference type="Proteomes" id="UP000095300"/>
    </source>
</evidence>
<dbReference type="Proteomes" id="UP000095300">
    <property type="component" value="Unassembled WGS sequence"/>
</dbReference>
<keyword evidence="5" id="KW-0552">Olfaction</keyword>
<evidence type="ECO:0000256" key="1">
    <source>
        <dbReference type="ARBA" id="ARBA00004651"/>
    </source>
</evidence>
<keyword evidence="12" id="KW-1185">Reference proteome</keyword>
<protein>
    <submittedName>
        <fullName evidence="11">Uncharacterized protein</fullName>
    </submittedName>
</protein>
<evidence type="ECO:0000256" key="10">
    <source>
        <dbReference type="SAM" id="Phobius"/>
    </source>
</evidence>
<keyword evidence="4 10" id="KW-0812">Transmembrane</keyword>
<feature type="transmembrane region" description="Helical" evidence="10">
    <location>
        <begin position="52"/>
        <end position="73"/>
    </location>
</feature>
<evidence type="ECO:0000256" key="5">
    <source>
        <dbReference type="ARBA" id="ARBA00022725"/>
    </source>
</evidence>
<evidence type="ECO:0000256" key="2">
    <source>
        <dbReference type="ARBA" id="ARBA00022475"/>
    </source>
</evidence>
<feature type="transmembrane region" description="Helical" evidence="10">
    <location>
        <begin position="20"/>
        <end position="40"/>
    </location>
</feature>
<keyword evidence="7 10" id="KW-0472">Membrane</keyword>
<proteinExistence type="predicted"/>
<evidence type="ECO:0000256" key="7">
    <source>
        <dbReference type="ARBA" id="ARBA00023136"/>
    </source>
</evidence>
<evidence type="ECO:0000256" key="8">
    <source>
        <dbReference type="ARBA" id="ARBA00023170"/>
    </source>
</evidence>
<dbReference type="GO" id="GO:0007165">
    <property type="term" value="P:signal transduction"/>
    <property type="evidence" value="ECO:0007669"/>
    <property type="project" value="UniProtKB-KW"/>
</dbReference>
<dbReference type="Pfam" id="PF02949">
    <property type="entry name" value="7tm_6"/>
    <property type="match status" value="1"/>
</dbReference>
<keyword evidence="9" id="KW-0807">Transducer</keyword>
<dbReference type="VEuPathDB" id="VectorBase:SCAU015960"/>
<evidence type="ECO:0000256" key="4">
    <source>
        <dbReference type="ARBA" id="ARBA00022692"/>
    </source>
</evidence>
<dbReference type="AlphaFoldDB" id="A0A1I8QCV3"/>
<dbReference type="GO" id="GO:0005886">
    <property type="term" value="C:plasma membrane"/>
    <property type="evidence" value="ECO:0007669"/>
    <property type="project" value="UniProtKB-SubCell"/>
</dbReference>
<name>A0A1I8QCV3_STOCA</name>
<feature type="transmembrane region" description="Helical" evidence="10">
    <location>
        <begin position="111"/>
        <end position="128"/>
    </location>
</feature>
<evidence type="ECO:0000256" key="3">
    <source>
        <dbReference type="ARBA" id="ARBA00022606"/>
    </source>
</evidence>
<evidence type="ECO:0000313" key="11">
    <source>
        <dbReference type="EnsemblMetazoa" id="SCAU015960-PA"/>
    </source>
</evidence>
<evidence type="ECO:0000256" key="6">
    <source>
        <dbReference type="ARBA" id="ARBA00022989"/>
    </source>
</evidence>
<dbReference type="GO" id="GO:0004984">
    <property type="term" value="F:olfactory receptor activity"/>
    <property type="evidence" value="ECO:0007669"/>
    <property type="project" value="InterPro"/>
</dbReference>